<feature type="active site" description="Proton donor; for dehydratase activity" evidence="8">
    <location>
        <position position="2292"/>
    </location>
</feature>
<dbReference type="InterPro" id="IPR013114">
    <property type="entry name" value="FabA_FabZ"/>
</dbReference>
<dbReference type="SMART" id="SM00825">
    <property type="entry name" value="PKS_KS"/>
    <property type="match status" value="1"/>
</dbReference>
<dbReference type="OrthoDB" id="9778690at2"/>
<dbReference type="InterPro" id="IPR049900">
    <property type="entry name" value="PKS_mFAS_DH"/>
</dbReference>
<feature type="domain" description="PKS/mFAS DH" evidence="12">
    <location>
        <begin position="2101"/>
        <end position="2384"/>
    </location>
</feature>
<feature type="domain" description="Ketosynthase family 3 (KS3)" evidence="11">
    <location>
        <begin position="3"/>
        <end position="419"/>
    </location>
</feature>
<proteinExistence type="inferred from homology"/>
<dbReference type="InterPro" id="IPR052568">
    <property type="entry name" value="PKS-FAS_Synthase"/>
</dbReference>
<keyword evidence="6" id="KW-0275">Fatty acid biosynthesis</keyword>
<gene>
    <name evidence="13" type="ORF">BS329_16960</name>
</gene>
<feature type="region of interest" description="Disordered" evidence="10">
    <location>
        <begin position="1288"/>
        <end position="1312"/>
    </location>
</feature>
<comment type="caution">
    <text evidence="13">The sequence shown here is derived from an EMBL/GenBank/DDBJ whole genome shotgun (WGS) entry which is preliminary data.</text>
</comment>
<reference evidence="13 14" key="1">
    <citation type="submission" date="2016-01" db="EMBL/GenBank/DDBJ databases">
        <title>Amycolatopsis coloradensis genome sequencing and assembly.</title>
        <authorList>
            <person name="Mayilraj S."/>
        </authorList>
    </citation>
    <scope>NUCLEOTIDE SEQUENCE [LARGE SCALE GENOMIC DNA]</scope>
    <source>
        <strain evidence="13 14">DSM 44225</strain>
    </source>
</reference>
<dbReference type="InterPro" id="IPR016035">
    <property type="entry name" value="Acyl_Trfase/lysoPLipase"/>
</dbReference>
<dbReference type="SUPFAM" id="SSF52151">
    <property type="entry name" value="FabD/lysophospholipase-like"/>
    <property type="match status" value="1"/>
</dbReference>
<dbReference type="STRING" id="76021.BS329_16960"/>
<dbReference type="RefSeq" id="WP_076161822.1">
    <property type="nucleotide sequence ID" value="NZ_JBEZVB010000016.1"/>
</dbReference>
<dbReference type="GO" id="GO:0005737">
    <property type="term" value="C:cytoplasm"/>
    <property type="evidence" value="ECO:0007669"/>
    <property type="project" value="InterPro"/>
</dbReference>
<dbReference type="Proteomes" id="UP000187486">
    <property type="component" value="Unassembled WGS sequence"/>
</dbReference>
<dbReference type="SUPFAM" id="SSF53901">
    <property type="entry name" value="Thiolase-like"/>
    <property type="match status" value="3"/>
</dbReference>
<protein>
    <submittedName>
        <fullName evidence="13">Uncharacterized protein</fullName>
    </submittedName>
</protein>
<dbReference type="PANTHER" id="PTHR43074">
    <property type="entry name" value="OMEGA-3 POLYUNSATURATED FATTY ACID SYNTHASE PFAB-RELATED"/>
    <property type="match status" value="1"/>
</dbReference>
<dbReference type="SMART" id="SM00827">
    <property type="entry name" value="PKS_AT"/>
    <property type="match status" value="1"/>
</dbReference>
<dbReference type="Pfam" id="PF07977">
    <property type="entry name" value="FabA"/>
    <property type="match status" value="4"/>
</dbReference>
<keyword evidence="5" id="KW-0443">Lipid metabolism</keyword>
<dbReference type="EMBL" id="MQUQ01000008">
    <property type="protein sequence ID" value="OLZ51470.1"/>
    <property type="molecule type" value="Genomic_DNA"/>
</dbReference>
<feature type="region of interest" description="N-terminal hotdog fold" evidence="8">
    <location>
        <begin position="2101"/>
        <end position="2217"/>
    </location>
</feature>
<keyword evidence="3" id="KW-0444">Lipid biosynthesis</keyword>
<dbReference type="InterPro" id="IPR014031">
    <property type="entry name" value="Ketoacyl_synth_C"/>
</dbReference>
<dbReference type="InterPro" id="IPR016039">
    <property type="entry name" value="Thiolase-like"/>
</dbReference>
<dbReference type="PROSITE" id="PS52004">
    <property type="entry name" value="KS3_2"/>
    <property type="match status" value="1"/>
</dbReference>
<dbReference type="UniPathway" id="UPA00094"/>
<dbReference type="GO" id="GO:0006633">
    <property type="term" value="P:fatty acid biosynthetic process"/>
    <property type="evidence" value="ECO:0007669"/>
    <property type="project" value="UniProtKB-UniPathway"/>
</dbReference>
<dbReference type="Pfam" id="PF00109">
    <property type="entry name" value="ketoacyl-synt"/>
    <property type="match status" value="2"/>
</dbReference>
<dbReference type="InterPro" id="IPR029069">
    <property type="entry name" value="HotDog_dom_sf"/>
</dbReference>
<feature type="region of interest" description="C-terminal hotdog fold" evidence="8">
    <location>
        <begin position="2234"/>
        <end position="2384"/>
    </location>
</feature>
<keyword evidence="4" id="KW-0276">Fatty acid metabolism</keyword>
<evidence type="ECO:0000256" key="6">
    <source>
        <dbReference type="ARBA" id="ARBA00023160"/>
    </source>
</evidence>
<dbReference type="Gene3D" id="3.40.366.10">
    <property type="entry name" value="Malonyl-Coenzyme A Acyl Carrier Protein, domain 2"/>
    <property type="match status" value="1"/>
</dbReference>
<evidence type="ECO:0000256" key="9">
    <source>
        <dbReference type="RuleBase" id="RU003694"/>
    </source>
</evidence>
<evidence type="ECO:0000256" key="2">
    <source>
        <dbReference type="ARBA" id="ARBA00006714"/>
    </source>
</evidence>
<keyword evidence="9" id="KW-0808">Transferase</keyword>
<comment type="pathway">
    <text evidence="1">Lipid metabolism; fatty acid biosynthesis.</text>
</comment>
<comment type="similarity">
    <text evidence="9">Belongs to the thiolase-like superfamily. Beta-ketoacyl-ACP synthases family.</text>
</comment>
<dbReference type="Gene3D" id="3.30.70.3290">
    <property type="match status" value="1"/>
</dbReference>
<dbReference type="CDD" id="cd00833">
    <property type="entry name" value="PKS"/>
    <property type="match status" value="1"/>
</dbReference>
<dbReference type="CDD" id="cd01287">
    <property type="entry name" value="FabA"/>
    <property type="match status" value="2"/>
</dbReference>
<evidence type="ECO:0000256" key="4">
    <source>
        <dbReference type="ARBA" id="ARBA00022832"/>
    </source>
</evidence>
<dbReference type="InterPro" id="IPR020841">
    <property type="entry name" value="PKS_Beta-ketoAc_synthase_dom"/>
</dbReference>
<dbReference type="InterPro" id="IPR010083">
    <property type="entry name" value="FabA"/>
</dbReference>
<dbReference type="GO" id="GO:0016746">
    <property type="term" value="F:acyltransferase activity"/>
    <property type="evidence" value="ECO:0007669"/>
    <property type="project" value="InterPro"/>
</dbReference>
<evidence type="ECO:0000256" key="1">
    <source>
        <dbReference type="ARBA" id="ARBA00005194"/>
    </source>
</evidence>
<dbReference type="PANTHER" id="PTHR43074:SF1">
    <property type="entry name" value="BETA-KETOACYL SYNTHASE FAMILY PROTEIN-RELATED"/>
    <property type="match status" value="1"/>
</dbReference>
<comment type="similarity">
    <text evidence="2">Belongs to the thioester dehydratase family. FabA subfamily.</text>
</comment>
<name>A0A1R0KTU1_9PSEU</name>
<feature type="active site" description="Proton acceptor; for dehydratase activity" evidence="8">
    <location>
        <position position="2132"/>
    </location>
</feature>
<evidence type="ECO:0000256" key="8">
    <source>
        <dbReference type="PROSITE-ProRule" id="PRU01363"/>
    </source>
</evidence>
<sequence>MPAEPIAVVGRGCVLPDALTPASLWTNIRVGLSSLDTVPPGRWALPPEEEPARGTGGFVTGFEAVFDNGGFRVPPTDIEPLDPVFRWLLHAGREALRESGAGESFLDRAALVVGNLSYPTPEAVRWAADVWKIPIGSAHPARPDPRNRFFSGLPAQFAAKALGLGLGGFALDAACASSLYAIKLACDRLRRGEADLMLAGGVNHADSMFVHHGFRALSALSPTGRSRPFHRDADGLVPAEGAGTVALTRLADARSAGMPVLGVIRGIGLSNDGAEGGLLGPARSGQERAMEQAYEDAGVAPDTVSLVECHATGTPVGDAVEARAMAQVFRDRSDLPIGSVKSNLGHTLTTAGIAGLLKILGAFEAGTRPPTLHADRHIDALDGTVLRLLHEAEEWPSPRRAAVSGFGFGGANAHLVVDEGDVAGDAGWAPLPTATGFRRDDEASRVEIAVVGLAVRVGDRPDTEAFRRAVIEGEPADGPCAAVAVDLPGLRFPPADLEHALGQQVLMLETAREAVVGQDLPEERTAVVVGLSGDLETARHSVRWRMSERRQGPAEGIGAPGVAGGTLTKAQTTGAMPNLIASRLNVQLDLRGPGYTVSAEEASGLVALDLAAAALRNGEVDAAVVGAADLAHEPGHRAADVRLGRPDRPGDAAVVVVLKRLADARRDGSVVLAVLGNDGDRPDLVVGDLPEPGAPHFDPVELFGRAHAATGLLALAAAVTALRHRVIPGRGRRGLPRPDLRTARITVAPLGAPPRTVTVRAGSPGAWSALAAPRLLVFSGRDRADVSAAARAGIESDSGPARLAVVVHDDTREAVLRRACDWLDNGGLRPPATAYRDAPLGGEVGFVYTNGSAAYDGMGRELALALPGEVDRIFRRKGVFPVSESAPGPTRAIDQIVTVSRLALLHTEVSTGLLGLTPDVVLGYSSGESTALIAQGVWPDAARVHRDVLAADLFTREVSGEFRGVRRFWARHGITGTRWVNHLVHAPAGAVRAALTGERAVHLMAVNAPDVCVVGGEEDACEAWLSRFGARVAVRIGYDLAAHAPEVAEVAQQWWDFHHRPAGPVSGVRFYNGVTTEPYTPTTEHAAKAMMDQATQLVDFAGTVERAYADGVRVFVEHGPRGLCTGWIRRTLGELDHLAVALDAPNGSALRQLCSAVAELAAAGVSVEHDALFSALADAAPVARSAGPAVTLPAHPPPVHPPRNPEPMVLSRAPQLPPVPVPAPEALPRTTPARPAEVPVPARGRALVAAAHRNRVSVGHRHFLEQLGAAHTAFLLTRQRIQTLITSPPSAALPARSVPAPTAPEPRSQPHFGRDELEYLATGRVSELFGPRFAAQDGKRRQTRLPAPPMLLVDRVTAIDAQQAVLGCGVIHTETDVTLGSWYLDPAGRMPAGVLVEAGQADLLLISWMGVDLEVGEDRVYRLLGCELTYHGEPPRPGETLRYEIHVDGHAEHNGVRLMFFHYDCHVGDELRLTVRGGQAGFFTDRELAASAGVRWDPVAQPPEDAPVEPPVITGAPASFDTDAVRAFATGRPAACFGPGWRATRSHVRTPRVVDDGLLLLDEVTEFAPGGGPWGRGYLRARTAITGDEWFFAGHFHNDPCMPGTLMLEGGIQAMAFYLTALGHTVDRDGWRFEPVTGQPSPMLCRGQATPESHLLTYEVFVVSVVSGPEPTLIADLLCTVDGVPAFHAARVGLRLVPDWPLEHWRHLGPHREQITGDPLPLSALGGLTGQDDTRPVALVDGVRADLGSMLASAWGRPSAAFGPQFAAFDGVCRCPRLPGPPYHFISRVISIDGTFGSARPGARMTAEYDVPAEAWYFEQNSTPTMPFAALMEVALQPCGWLATYTGGTGHSADDLLFRNLDGEGTVLGEVGPGPRVLRTEVELLSVAEHNGIIIEQFAVECTVDGVPLFTLRTTFGFFPPAAFVDQVGLPPSAEERARLAAPGGDVLDLRAAEKTDRAALDPPGRMLRMLDRITGYWPDGGAAGLGRLRGEKDVDPGEWYFRAHFFQDPVQPGSLGVEAVCQLLQHYLVVSGRTAHLPGARFEPVMTGSPLSWKYRGQVVPVDGLVTIELEITEAGDDERGVHAIGSAWLWVDGRRIYHLPRIGMRAVAAVEDAVPEKVLDPAIDHWLGDHRPWGTVPVLPMMSMVDLLAEVTAEQTGLPVSLLRDVRLSRWLTFDGPVRMRVETAPGKRRREQVVTLSAWRNSGVAELSRFETVATALVRVGERPFSRPRQFDPLPDAVAEDPYLSDGLFHGEAFHYLVEYEVGTTGASGSLDAGAGTVPPGLLHQGLLDGALHVIPHHRLRRWSPLIGEDQVSFPHRVDELLLFEPLPRSGTVRVEARFAGFADEDHRLPKADLQLIVDDRVAVSMRLVLVMVSIGRLGALSPRQRRTFIHERRFCPDAGLSVTESGVTSLTAADVTEVEELPGLVTRLYALPGGSRPSEHLAEIAVKDHVGRRTRTHPSAVVVAEDTRSAFPRDRPGQRHFIRVDAHGDTVTVRTRDRRSRG</sequence>
<evidence type="ECO:0000259" key="11">
    <source>
        <dbReference type="PROSITE" id="PS52004"/>
    </source>
</evidence>
<dbReference type="PROSITE" id="PS52019">
    <property type="entry name" value="PKS_MFAS_DH"/>
    <property type="match status" value="1"/>
</dbReference>
<accession>A0A1R0KTU1</accession>
<dbReference type="InterPro" id="IPR001227">
    <property type="entry name" value="Ac_transferase_dom_sf"/>
</dbReference>
<dbReference type="GO" id="GO:0019171">
    <property type="term" value="F:(3R)-hydroxyacyl-[acyl-carrier-protein] dehydratase activity"/>
    <property type="evidence" value="ECO:0007669"/>
    <property type="project" value="InterPro"/>
</dbReference>
<dbReference type="Pfam" id="PF02801">
    <property type="entry name" value="Ketoacyl-synt_C"/>
    <property type="match status" value="1"/>
</dbReference>
<organism evidence="13 14">
    <name type="scientific">Amycolatopsis coloradensis</name>
    <dbReference type="NCBI Taxonomy" id="76021"/>
    <lineage>
        <taxon>Bacteria</taxon>
        <taxon>Bacillati</taxon>
        <taxon>Actinomycetota</taxon>
        <taxon>Actinomycetes</taxon>
        <taxon>Pseudonocardiales</taxon>
        <taxon>Pseudonocardiaceae</taxon>
        <taxon>Amycolatopsis</taxon>
    </lineage>
</organism>
<evidence type="ECO:0000256" key="3">
    <source>
        <dbReference type="ARBA" id="ARBA00022516"/>
    </source>
</evidence>
<dbReference type="SUPFAM" id="SSF54637">
    <property type="entry name" value="Thioesterase/thiol ester dehydrase-isomerase"/>
    <property type="match status" value="4"/>
</dbReference>
<dbReference type="InterPro" id="IPR014030">
    <property type="entry name" value="Ketoacyl_synth_N"/>
</dbReference>
<evidence type="ECO:0000313" key="13">
    <source>
        <dbReference type="EMBL" id="OLZ51470.1"/>
    </source>
</evidence>
<dbReference type="Gene3D" id="3.40.47.10">
    <property type="match status" value="2"/>
</dbReference>
<evidence type="ECO:0000256" key="7">
    <source>
        <dbReference type="ARBA" id="ARBA00023239"/>
    </source>
</evidence>
<evidence type="ECO:0000256" key="10">
    <source>
        <dbReference type="SAM" id="MobiDB-lite"/>
    </source>
</evidence>
<evidence type="ECO:0000313" key="14">
    <source>
        <dbReference type="Proteomes" id="UP000187486"/>
    </source>
</evidence>
<evidence type="ECO:0000259" key="12">
    <source>
        <dbReference type="PROSITE" id="PS52019"/>
    </source>
</evidence>
<keyword evidence="7" id="KW-0456">Lyase</keyword>
<keyword evidence="14" id="KW-1185">Reference proteome</keyword>
<evidence type="ECO:0000256" key="5">
    <source>
        <dbReference type="ARBA" id="ARBA00023098"/>
    </source>
</evidence>
<dbReference type="InterPro" id="IPR014043">
    <property type="entry name" value="Acyl_transferase_dom"/>
</dbReference>
<dbReference type="Gene3D" id="3.10.129.10">
    <property type="entry name" value="Hotdog Thioesterase"/>
    <property type="match status" value="4"/>
</dbReference>